<sequence length="257" mass="26851">MASVQLSGPRVAAAAKPAALGGMLLTPSLAVPRGRRARGFVVRAATVVSPKYTSIKPLGDRVLVKIKTSEAKSDGGILLPVSVQTRPQGGEVVAVGEGRSFGSSSIEISVPVGAQVVYSKYAGTELKFNDADHLILKEDDIIGILDSDDVKDLKPLNDRILIKVAEVEEQTAGGLLLIQATKEKPSVGTVVAVGPGPVGEVGSRNPLRITPGSNVMYSKYAGSEFKGEDGEYVVLSASDVMAVLTSDPKAYSAIYEM</sequence>
<dbReference type="PIRSF" id="PIRSF038157">
    <property type="entry name" value="Chaperonin_21_chloroplast"/>
    <property type="match status" value="1"/>
</dbReference>
<gene>
    <name evidence="7" type="ORF">NCGR_LOCUS12882</name>
</gene>
<organism evidence="7 8">
    <name type="scientific">Miscanthus lutarioriparius</name>
    <dbReference type="NCBI Taxonomy" id="422564"/>
    <lineage>
        <taxon>Eukaryota</taxon>
        <taxon>Viridiplantae</taxon>
        <taxon>Streptophyta</taxon>
        <taxon>Embryophyta</taxon>
        <taxon>Tracheophyta</taxon>
        <taxon>Spermatophyta</taxon>
        <taxon>Magnoliopsida</taxon>
        <taxon>Liliopsida</taxon>
        <taxon>Poales</taxon>
        <taxon>Poaceae</taxon>
        <taxon>PACMAD clade</taxon>
        <taxon>Panicoideae</taxon>
        <taxon>Andropogonodae</taxon>
        <taxon>Andropogoneae</taxon>
        <taxon>Saccharinae</taxon>
        <taxon>Miscanthus</taxon>
    </lineage>
</organism>
<evidence type="ECO:0000256" key="1">
    <source>
        <dbReference type="ARBA" id="ARBA00006975"/>
    </source>
</evidence>
<keyword evidence="8" id="KW-1185">Reference proteome</keyword>
<evidence type="ECO:0000256" key="3">
    <source>
        <dbReference type="ARBA" id="ARBA00031971"/>
    </source>
</evidence>
<dbReference type="Proteomes" id="UP000604825">
    <property type="component" value="Unassembled WGS sequence"/>
</dbReference>
<evidence type="ECO:0000256" key="2">
    <source>
        <dbReference type="ARBA" id="ARBA00023186"/>
    </source>
</evidence>
<dbReference type="HAMAP" id="MF_00580">
    <property type="entry name" value="CH10"/>
    <property type="match status" value="2"/>
</dbReference>
<evidence type="ECO:0000313" key="7">
    <source>
        <dbReference type="EMBL" id="CAD6219084.1"/>
    </source>
</evidence>
<evidence type="ECO:0000256" key="4">
    <source>
        <dbReference type="ARBA" id="ARBA00073031"/>
    </source>
</evidence>
<dbReference type="GO" id="GO:0005739">
    <property type="term" value="C:mitochondrion"/>
    <property type="evidence" value="ECO:0007669"/>
    <property type="project" value="TreeGrafter"/>
</dbReference>
<dbReference type="InterPro" id="IPR011032">
    <property type="entry name" value="GroES-like_sf"/>
</dbReference>
<proteinExistence type="inferred from homology"/>
<comment type="similarity">
    <text evidence="1 6">Belongs to the GroES chaperonin family.</text>
</comment>
<dbReference type="InterPro" id="IPR020818">
    <property type="entry name" value="Chaperonin_GroES"/>
</dbReference>
<dbReference type="NCBIfam" id="NF001531">
    <property type="entry name" value="PRK00364.2-2"/>
    <property type="match status" value="1"/>
</dbReference>
<evidence type="ECO:0000313" key="8">
    <source>
        <dbReference type="Proteomes" id="UP000604825"/>
    </source>
</evidence>
<dbReference type="SMART" id="SM00883">
    <property type="entry name" value="Cpn10"/>
    <property type="match status" value="2"/>
</dbReference>
<evidence type="ECO:0000256" key="5">
    <source>
        <dbReference type="ARBA" id="ARBA00079398"/>
    </source>
</evidence>
<dbReference type="EMBL" id="CAJGYO010000003">
    <property type="protein sequence ID" value="CAD6219084.1"/>
    <property type="molecule type" value="Genomic_DNA"/>
</dbReference>
<dbReference type="PANTHER" id="PTHR10772">
    <property type="entry name" value="10 KDA HEAT SHOCK PROTEIN"/>
    <property type="match status" value="1"/>
</dbReference>
<dbReference type="OrthoDB" id="184876at2759"/>
<comment type="caution">
    <text evidence="7">The sequence shown here is derived from an EMBL/GenBank/DDBJ whole genome shotgun (WGS) entry which is preliminary data.</text>
</comment>
<dbReference type="GO" id="GO:0009507">
    <property type="term" value="C:chloroplast"/>
    <property type="evidence" value="ECO:0007669"/>
    <property type="project" value="TreeGrafter"/>
</dbReference>
<dbReference type="GO" id="GO:0051087">
    <property type="term" value="F:protein-folding chaperone binding"/>
    <property type="evidence" value="ECO:0007669"/>
    <property type="project" value="TreeGrafter"/>
</dbReference>
<dbReference type="GO" id="GO:0005524">
    <property type="term" value="F:ATP binding"/>
    <property type="evidence" value="ECO:0007669"/>
    <property type="project" value="InterPro"/>
</dbReference>
<keyword evidence="2 6" id="KW-0143">Chaperone</keyword>
<dbReference type="InterPro" id="IPR017416">
    <property type="entry name" value="Cpn20"/>
</dbReference>
<dbReference type="PANTHER" id="PTHR10772:SF66">
    <property type="entry name" value="CHAPERONIN"/>
    <property type="match status" value="1"/>
</dbReference>
<dbReference type="SUPFAM" id="SSF50129">
    <property type="entry name" value="GroES-like"/>
    <property type="match status" value="2"/>
</dbReference>
<dbReference type="GO" id="GO:0051082">
    <property type="term" value="F:unfolded protein binding"/>
    <property type="evidence" value="ECO:0007669"/>
    <property type="project" value="TreeGrafter"/>
</dbReference>
<dbReference type="CDD" id="cd00320">
    <property type="entry name" value="cpn10"/>
    <property type="match status" value="2"/>
</dbReference>
<dbReference type="FunFam" id="2.30.33.40:FF:000005">
    <property type="entry name" value="20 kDa chaperonin, chloroplastic"/>
    <property type="match status" value="1"/>
</dbReference>
<dbReference type="AlphaFoldDB" id="A0A811NCI6"/>
<reference evidence="7" key="1">
    <citation type="submission" date="2020-10" db="EMBL/GenBank/DDBJ databases">
        <authorList>
            <person name="Han B."/>
            <person name="Lu T."/>
            <person name="Zhao Q."/>
            <person name="Huang X."/>
            <person name="Zhao Y."/>
        </authorList>
    </citation>
    <scope>NUCLEOTIDE SEQUENCE</scope>
</reference>
<dbReference type="GO" id="GO:0046914">
    <property type="term" value="F:transition metal ion binding"/>
    <property type="evidence" value="ECO:0007669"/>
    <property type="project" value="InterPro"/>
</dbReference>
<dbReference type="Gene3D" id="2.30.33.40">
    <property type="entry name" value="GroES chaperonin"/>
    <property type="match status" value="2"/>
</dbReference>
<dbReference type="InterPro" id="IPR018369">
    <property type="entry name" value="Chaprnonin_Cpn10_CS"/>
</dbReference>
<dbReference type="PRINTS" id="PR00297">
    <property type="entry name" value="CHAPERONIN10"/>
</dbReference>
<evidence type="ECO:0000256" key="6">
    <source>
        <dbReference type="RuleBase" id="RU003479"/>
    </source>
</evidence>
<accession>A0A811NCI6</accession>
<dbReference type="Pfam" id="PF00166">
    <property type="entry name" value="Cpn10"/>
    <property type="match status" value="2"/>
</dbReference>
<dbReference type="FunFam" id="2.30.33.40:FF:000001">
    <property type="entry name" value="10 kDa chaperonin"/>
    <property type="match status" value="1"/>
</dbReference>
<name>A0A811NCI6_9POAL</name>
<dbReference type="GO" id="GO:0044183">
    <property type="term" value="F:protein folding chaperone"/>
    <property type="evidence" value="ECO:0007669"/>
    <property type="project" value="InterPro"/>
</dbReference>
<protein>
    <recommendedName>
        <fullName evidence="4">20 kDa chaperonin, chloroplastic</fullName>
    </recommendedName>
    <alternativeName>
        <fullName evidence="3">Chaperonin 10</fullName>
    </alternativeName>
    <alternativeName>
        <fullName evidence="5">Protein Cpn21</fullName>
    </alternativeName>
</protein>
<dbReference type="PROSITE" id="PS00681">
    <property type="entry name" value="CHAPERONINS_CPN10"/>
    <property type="match status" value="2"/>
</dbReference>
<dbReference type="InterPro" id="IPR037124">
    <property type="entry name" value="Chaperonin_GroES_sf"/>
</dbReference>